<dbReference type="EMBL" id="RJKN01000002">
    <property type="protein sequence ID" value="ROP44676.1"/>
    <property type="molecule type" value="Genomic_DNA"/>
</dbReference>
<dbReference type="InParanoid" id="A0A3N1HQF9"/>
<comment type="caution">
    <text evidence="1">The sequence shown here is derived from an EMBL/GenBank/DDBJ whole genome shotgun (WGS) entry which is preliminary data.</text>
</comment>
<organism evidence="1 2">
    <name type="scientific">Pseudokineococcus lusitanus</name>
    <dbReference type="NCBI Taxonomy" id="763993"/>
    <lineage>
        <taxon>Bacteria</taxon>
        <taxon>Bacillati</taxon>
        <taxon>Actinomycetota</taxon>
        <taxon>Actinomycetes</taxon>
        <taxon>Kineosporiales</taxon>
        <taxon>Kineosporiaceae</taxon>
        <taxon>Pseudokineococcus</taxon>
    </lineage>
</organism>
<protein>
    <submittedName>
        <fullName evidence="1">Uncharacterized protein</fullName>
    </submittedName>
</protein>
<keyword evidence="2" id="KW-1185">Reference proteome</keyword>
<dbReference type="Proteomes" id="UP000276232">
    <property type="component" value="Unassembled WGS sequence"/>
</dbReference>
<proteinExistence type="predicted"/>
<gene>
    <name evidence="1" type="ORF">EDC03_0802</name>
</gene>
<dbReference type="RefSeq" id="WP_148058005.1">
    <property type="nucleotide sequence ID" value="NZ_RJKN01000002.1"/>
</dbReference>
<reference evidence="1 2" key="1">
    <citation type="journal article" date="2015" name="Stand. Genomic Sci.">
        <title>Genomic Encyclopedia of Bacterial and Archaeal Type Strains, Phase III: the genomes of soil and plant-associated and newly described type strains.</title>
        <authorList>
            <person name="Whitman W.B."/>
            <person name="Woyke T."/>
            <person name="Klenk H.P."/>
            <person name="Zhou Y."/>
            <person name="Lilburn T.G."/>
            <person name="Beck B.J."/>
            <person name="De Vos P."/>
            <person name="Vandamme P."/>
            <person name="Eisen J.A."/>
            <person name="Garrity G."/>
            <person name="Hugenholtz P."/>
            <person name="Kyrpides N.C."/>
        </authorList>
    </citation>
    <scope>NUCLEOTIDE SEQUENCE [LARGE SCALE GENOMIC DNA]</scope>
    <source>
        <strain evidence="1 2">CECT 7306</strain>
    </source>
</reference>
<evidence type="ECO:0000313" key="1">
    <source>
        <dbReference type="EMBL" id="ROP44676.1"/>
    </source>
</evidence>
<name>A0A3N1HQF9_9ACTN</name>
<sequence length="108" mass="11958">MEAALAALFDWTKDIGCTHVRAEVPLERDRQVLTDAGLRGHGRGVAEGRFTSEVARALLLVGMPERIWVWRHGALVIYVHETWDSVVVTADVDAIENLRGRIAEAVTP</sequence>
<accession>A0A3N1HQF9</accession>
<evidence type="ECO:0000313" key="2">
    <source>
        <dbReference type="Proteomes" id="UP000276232"/>
    </source>
</evidence>
<dbReference type="AlphaFoldDB" id="A0A3N1HQF9"/>